<evidence type="ECO:0000313" key="9">
    <source>
        <dbReference type="EMBL" id="AAS73065.1"/>
    </source>
</evidence>
<keyword evidence="6 8" id="KW-0808">Transferase</keyword>
<keyword evidence="8" id="KW-0949">S-adenosyl-L-methionine</keyword>
<evidence type="ECO:0000256" key="4">
    <source>
        <dbReference type="ARBA" id="ARBA00013682"/>
    </source>
</evidence>
<evidence type="ECO:0000256" key="6">
    <source>
        <dbReference type="ARBA" id="ARBA00022679"/>
    </source>
</evidence>
<comment type="function">
    <text evidence="1 8">Specifically methylates the guanine in position 966 of 16S rRNA in the assembled 30S particle.</text>
</comment>
<dbReference type="PROSITE" id="PS00092">
    <property type="entry name" value="N6_MTASE"/>
    <property type="match status" value="1"/>
</dbReference>
<dbReference type="GO" id="GO:0052913">
    <property type="term" value="F:16S rRNA (guanine(966)-N(2))-methyltransferase activity"/>
    <property type="evidence" value="ECO:0007669"/>
    <property type="project" value="UniProtKB-EC"/>
</dbReference>
<dbReference type="InterPro" id="IPR029063">
    <property type="entry name" value="SAM-dependent_MTases_sf"/>
</dbReference>
<evidence type="ECO:0000256" key="2">
    <source>
        <dbReference type="ARBA" id="ARBA00005269"/>
    </source>
</evidence>
<dbReference type="EC" id="2.1.1.171" evidence="3 8"/>
<reference evidence="9" key="2">
    <citation type="submission" date="2005-12" db="EMBL/GenBank/DDBJ databases">
        <authorList>
            <person name="Sabehi G."/>
            <person name="Beja O."/>
        </authorList>
    </citation>
    <scope>NUCLEOTIDE SEQUENCE</scope>
</reference>
<dbReference type="InterPro" id="IPR004398">
    <property type="entry name" value="RNA_MeTrfase_RsmD"/>
</dbReference>
<evidence type="ECO:0000256" key="8">
    <source>
        <dbReference type="PIRNR" id="PIRNR004553"/>
    </source>
</evidence>
<dbReference type="GO" id="GO:0003676">
    <property type="term" value="F:nucleic acid binding"/>
    <property type="evidence" value="ECO:0007669"/>
    <property type="project" value="InterPro"/>
</dbReference>
<organism evidence="9">
    <name type="scientific">uncultured marine gamma proteobacterium EBAC20E09</name>
    <dbReference type="NCBI Taxonomy" id="266134"/>
    <lineage>
        <taxon>Bacteria</taxon>
        <taxon>Pseudomonadati</taxon>
        <taxon>Pseudomonadota</taxon>
        <taxon>Gammaproteobacteria</taxon>
        <taxon>SAR86 cluster</taxon>
        <taxon>environmental samples</taxon>
    </lineage>
</organism>
<comment type="catalytic activity">
    <reaction evidence="7 8">
        <text>guanosine(966) in 16S rRNA + S-adenosyl-L-methionine = N(2)-methylguanosine(966) in 16S rRNA + S-adenosyl-L-homocysteine + H(+)</text>
        <dbReference type="Rhea" id="RHEA:23548"/>
        <dbReference type="Rhea" id="RHEA-COMP:10211"/>
        <dbReference type="Rhea" id="RHEA-COMP:10212"/>
        <dbReference type="ChEBI" id="CHEBI:15378"/>
        <dbReference type="ChEBI" id="CHEBI:57856"/>
        <dbReference type="ChEBI" id="CHEBI:59789"/>
        <dbReference type="ChEBI" id="CHEBI:74269"/>
        <dbReference type="ChEBI" id="CHEBI:74481"/>
        <dbReference type="EC" id="2.1.1.171"/>
    </reaction>
</comment>
<keyword evidence="5 8" id="KW-0489">Methyltransferase</keyword>
<evidence type="ECO:0000256" key="5">
    <source>
        <dbReference type="ARBA" id="ARBA00022603"/>
    </source>
</evidence>
<dbReference type="EMBL" id="AY552545">
    <property type="protein sequence ID" value="AAS73065.1"/>
    <property type="molecule type" value="Genomic_DNA"/>
</dbReference>
<dbReference type="PANTHER" id="PTHR43542">
    <property type="entry name" value="METHYLTRANSFERASE"/>
    <property type="match status" value="1"/>
</dbReference>
<dbReference type="CDD" id="cd02440">
    <property type="entry name" value="AdoMet_MTases"/>
    <property type="match status" value="1"/>
</dbReference>
<evidence type="ECO:0000256" key="3">
    <source>
        <dbReference type="ARBA" id="ARBA00012141"/>
    </source>
</evidence>
<evidence type="ECO:0000256" key="1">
    <source>
        <dbReference type="ARBA" id="ARBA00002649"/>
    </source>
</evidence>
<protein>
    <recommendedName>
        <fullName evidence="4 8">Ribosomal RNA small subunit methyltransferase D</fullName>
        <ecNumber evidence="3 8">2.1.1.171</ecNumber>
    </recommendedName>
</protein>
<proteinExistence type="inferred from homology"/>
<keyword evidence="8" id="KW-0698">rRNA processing</keyword>
<comment type="similarity">
    <text evidence="2 8">Belongs to the methyltransferase superfamily. RsmD family.</text>
</comment>
<name>Q6Q922_9GAMM</name>
<dbReference type="PIRSF" id="PIRSF004553">
    <property type="entry name" value="CHP00095"/>
    <property type="match status" value="1"/>
</dbReference>
<dbReference type="PANTHER" id="PTHR43542:SF1">
    <property type="entry name" value="METHYLTRANSFERASE"/>
    <property type="match status" value="1"/>
</dbReference>
<gene>
    <name evidence="9" type="ORF">Red20E09_42</name>
</gene>
<accession>Q6Q922</accession>
<sequence length="185" mass="21245">MKNSVRITGGDLKGKKIPFHFKSSLRPTSSKLREVLFNWIQFEIHNLKCLDLFAGTGSLGIEAISRGAHNTVFIESNKKNYRMLKNSVHELNINDKSMILFKDGLAWIKENNLSDFDLIFLDPPFNENYEKKVLDILKKKQNLKSSCKIYVEFSKFTKVEIPDSFTISKEKTLGDVKALLLNNDN</sequence>
<dbReference type="NCBIfam" id="TIGR00095">
    <property type="entry name" value="16S rRNA (guanine(966)-N(2))-methyltransferase RsmD"/>
    <property type="match status" value="1"/>
</dbReference>
<dbReference type="Gene3D" id="3.40.50.150">
    <property type="entry name" value="Vaccinia Virus protein VP39"/>
    <property type="match status" value="1"/>
</dbReference>
<dbReference type="SUPFAM" id="SSF53335">
    <property type="entry name" value="S-adenosyl-L-methionine-dependent methyltransferases"/>
    <property type="match status" value="1"/>
</dbReference>
<dbReference type="Pfam" id="PF03602">
    <property type="entry name" value="Cons_hypoth95"/>
    <property type="match status" value="1"/>
</dbReference>
<reference evidence="9" key="1">
    <citation type="journal article" date="2004" name="Environ. Microbiol.">
        <title>Different SAR86 subgroups harbour divergent proteorhodopsins.</title>
        <authorList>
            <person name="Sabehi G."/>
            <person name="Beja O."/>
            <person name="Suzuki M.T."/>
            <person name="Preston C.M."/>
            <person name="DeLong E.F."/>
        </authorList>
    </citation>
    <scope>NUCLEOTIDE SEQUENCE</scope>
</reference>
<evidence type="ECO:0000256" key="7">
    <source>
        <dbReference type="ARBA" id="ARBA00048326"/>
    </source>
</evidence>
<dbReference type="AlphaFoldDB" id="Q6Q922"/>
<dbReference type="InterPro" id="IPR002052">
    <property type="entry name" value="DNA_methylase_N6_adenine_CS"/>
</dbReference>